<dbReference type="InterPro" id="IPR009936">
    <property type="entry name" value="DUF1468"/>
</dbReference>
<keyword evidence="1" id="KW-0812">Transmembrane</keyword>
<keyword evidence="4" id="KW-1185">Reference proteome</keyword>
<feature type="transmembrane region" description="Helical" evidence="1">
    <location>
        <begin position="78"/>
        <end position="107"/>
    </location>
</feature>
<evidence type="ECO:0000259" key="2">
    <source>
        <dbReference type="Pfam" id="PF07331"/>
    </source>
</evidence>
<gene>
    <name evidence="3" type="ORF">SAMN04487974_10989</name>
</gene>
<sequence length="153" mass="16206">MTISASRKDLASAAMFLAIGSYFTLEALNYDIGTPFRMGPGFMPVALGGVLIVLGLIVALTAFRGPDTDEPTPFPWRGLVLILGTIVFFGATIRGLGFIPVVFLSALATAFSSRANNPIAAVIIAVSLCALCLLIFVVGLGLLVPWFGPWLRF</sequence>
<reference evidence="3 4" key="1">
    <citation type="submission" date="2016-10" db="EMBL/GenBank/DDBJ databases">
        <authorList>
            <person name="de Groot N.N."/>
        </authorList>
    </citation>
    <scope>NUCLEOTIDE SEQUENCE [LARGE SCALE GENOMIC DNA]</scope>
    <source>
        <strain evidence="3 4">CGMCC 1.10267</strain>
    </source>
</reference>
<organism evidence="3 4">
    <name type="scientific">Pelagibacterium luteolum</name>
    <dbReference type="NCBI Taxonomy" id="440168"/>
    <lineage>
        <taxon>Bacteria</taxon>
        <taxon>Pseudomonadati</taxon>
        <taxon>Pseudomonadota</taxon>
        <taxon>Alphaproteobacteria</taxon>
        <taxon>Hyphomicrobiales</taxon>
        <taxon>Devosiaceae</taxon>
        <taxon>Pelagibacterium</taxon>
    </lineage>
</organism>
<dbReference type="AlphaFoldDB" id="A0A1G7XFY4"/>
<proteinExistence type="predicted"/>
<evidence type="ECO:0000313" key="4">
    <source>
        <dbReference type="Proteomes" id="UP000199495"/>
    </source>
</evidence>
<evidence type="ECO:0000256" key="1">
    <source>
        <dbReference type="SAM" id="Phobius"/>
    </source>
</evidence>
<feature type="transmembrane region" description="Helical" evidence="1">
    <location>
        <begin position="42"/>
        <end position="63"/>
    </location>
</feature>
<dbReference type="STRING" id="440168.SAMN04487974_10989"/>
<accession>A0A1G7XFY4</accession>
<keyword evidence="1" id="KW-1133">Transmembrane helix</keyword>
<dbReference type="RefSeq" id="WP_143009397.1">
    <property type="nucleotide sequence ID" value="NZ_FNCS01000009.1"/>
</dbReference>
<feature type="transmembrane region" description="Helical" evidence="1">
    <location>
        <begin position="12"/>
        <end position="30"/>
    </location>
</feature>
<dbReference type="OrthoDB" id="5186924at2"/>
<dbReference type="Pfam" id="PF07331">
    <property type="entry name" value="TctB"/>
    <property type="match status" value="1"/>
</dbReference>
<dbReference type="EMBL" id="FNCS01000009">
    <property type="protein sequence ID" value="SDG83132.1"/>
    <property type="molecule type" value="Genomic_DNA"/>
</dbReference>
<dbReference type="Proteomes" id="UP000199495">
    <property type="component" value="Unassembled WGS sequence"/>
</dbReference>
<feature type="transmembrane region" description="Helical" evidence="1">
    <location>
        <begin position="119"/>
        <end position="147"/>
    </location>
</feature>
<evidence type="ECO:0000313" key="3">
    <source>
        <dbReference type="EMBL" id="SDG83132.1"/>
    </source>
</evidence>
<protein>
    <submittedName>
        <fullName evidence="3">Tripartite tricarboxylate transporter TctB family protein</fullName>
    </submittedName>
</protein>
<feature type="domain" description="DUF1468" evidence="2">
    <location>
        <begin position="11"/>
        <end position="145"/>
    </location>
</feature>
<keyword evidence="1" id="KW-0472">Membrane</keyword>
<name>A0A1G7XFY4_9HYPH</name>